<reference evidence="2" key="1">
    <citation type="submission" date="2024-07" db="EMBL/GenBank/DDBJ databases">
        <authorList>
            <person name="Yu S.T."/>
        </authorList>
    </citation>
    <scope>NUCLEOTIDE SEQUENCE</scope>
    <source>
        <strain evidence="2">Y1</strain>
    </source>
</reference>
<feature type="region of interest" description="Disordered" evidence="1">
    <location>
        <begin position="65"/>
        <end position="98"/>
    </location>
</feature>
<proteinExistence type="predicted"/>
<gene>
    <name evidence="2" type="ORF">AB2U05_35525</name>
</gene>
<feature type="region of interest" description="Disordered" evidence="1">
    <location>
        <begin position="1"/>
        <end position="20"/>
    </location>
</feature>
<evidence type="ECO:0000313" key="2">
    <source>
        <dbReference type="EMBL" id="XDQ83446.1"/>
    </source>
</evidence>
<dbReference type="RefSeq" id="WP_369185572.1">
    <property type="nucleotide sequence ID" value="NZ_CP163445.1"/>
</dbReference>
<sequence>MLDYLGTHRQRQPTVPKDRPQRLLRLLPVSVAETGQNPGGLTPVVGLPLPAPGDRAEQFHGLIHAQGVQHDKEESHPGERFGGDGRAGGDAGEGADPP</sequence>
<feature type="compositionally biased region" description="Basic and acidic residues" evidence="1">
    <location>
        <begin position="69"/>
        <end position="83"/>
    </location>
</feature>
<organism evidence="2">
    <name type="scientific">Streptomyces sp. Y1</name>
    <dbReference type="NCBI Taxonomy" id="3238634"/>
    <lineage>
        <taxon>Bacteria</taxon>
        <taxon>Bacillati</taxon>
        <taxon>Actinomycetota</taxon>
        <taxon>Actinomycetes</taxon>
        <taxon>Kitasatosporales</taxon>
        <taxon>Streptomycetaceae</taxon>
        <taxon>Streptomyces</taxon>
    </lineage>
</organism>
<name>A0AB39TW63_9ACTN</name>
<protein>
    <submittedName>
        <fullName evidence="2">Uncharacterized protein</fullName>
    </submittedName>
</protein>
<dbReference type="AlphaFoldDB" id="A0AB39TW63"/>
<dbReference type="EMBL" id="CP163445">
    <property type="protein sequence ID" value="XDQ83446.1"/>
    <property type="molecule type" value="Genomic_DNA"/>
</dbReference>
<accession>A0AB39TW63</accession>
<evidence type="ECO:0000256" key="1">
    <source>
        <dbReference type="SAM" id="MobiDB-lite"/>
    </source>
</evidence>